<gene>
    <name evidence="10" type="primary">Mtnd5_0</name>
    <name evidence="10" type="ORF">G6Z76_0010442</name>
</gene>
<feature type="domain" description="NADH:quinone oxidoreductase/Mrp antiporter transmembrane" evidence="9">
    <location>
        <begin position="37"/>
        <end position="144"/>
    </location>
</feature>
<dbReference type="GO" id="GO:0015990">
    <property type="term" value="P:electron transport coupled proton transport"/>
    <property type="evidence" value="ECO:0007669"/>
    <property type="project" value="TreeGrafter"/>
</dbReference>
<dbReference type="Proteomes" id="UP000669903">
    <property type="component" value="Unassembled WGS sequence"/>
</dbReference>
<dbReference type="PANTHER" id="PTHR42829">
    <property type="entry name" value="NADH-UBIQUINONE OXIDOREDUCTASE CHAIN 5"/>
    <property type="match status" value="1"/>
</dbReference>
<feature type="transmembrane region" description="Helical" evidence="8">
    <location>
        <begin position="132"/>
        <end position="152"/>
    </location>
</feature>
<dbReference type="EMBL" id="JAANIC010001774">
    <property type="protein sequence ID" value="KAG5346131.1"/>
    <property type="molecule type" value="Genomic_DNA"/>
</dbReference>
<feature type="non-terminal residue" evidence="10">
    <location>
        <position position="1"/>
    </location>
</feature>
<accession>A0A836FUM7</accession>
<proteinExistence type="predicted"/>
<dbReference type="InterPro" id="IPR003945">
    <property type="entry name" value="NU5C-like"/>
</dbReference>
<evidence type="ECO:0000256" key="3">
    <source>
        <dbReference type="ARBA" id="ARBA00012944"/>
    </source>
</evidence>
<dbReference type="Pfam" id="PF00361">
    <property type="entry name" value="Proton_antipo_M"/>
    <property type="match status" value="1"/>
</dbReference>
<sequence>GMCSYCLVIYYHNYISYNSGMVTVLCNRIGDVGILILGLILLIMLETITKGLKFSFLYILVHTIFKSMLFMASGSVIHSMKNTQYIQLLRNLNEVIPYVIIKLLISSIALRDVPFISGFYRKGIIIEIIYRVNMFILIIISLLLSYSVQLFYYLFFNKRLKFYRYINIKEYILINVPIIIMICKNYRAVGFFILIII</sequence>
<keyword evidence="6 8" id="KW-0472">Membrane</keyword>
<evidence type="ECO:0000256" key="2">
    <source>
        <dbReference type="ARBA" id="ARBA00004141"/>
    </source>
</evidence>
<evidence type="ECO:0000256" key="6">
    <source>
        <dbReference type="ARBA" id="ARBA00023136"/>
    </source>
</evidence>
<keyword evidence="4 8" id="KW-0812">Transmembrane</keyword>
<feature type="non-terminal residue" evidence="10">
    <location>
        <position position="197"/>
    </location>
</feature>
<evidence type="ECO:0000313" key="11">
    <source>
        <dbReference type="Proteomes" id="UP000669903"/>
    </source>
</evidence>
<name>A0A836FUM7_9HYME</name>
<evidence type="ECO:0000313" key="10">
    <source>
        <dbReference type="EMBL" id="KAG5346131.1"/>
    </source>
</evidence>
<dbReference type="GO" id="GO:0016020">
    <property type="term" value="C:membrane"/>
    <property type="evidence" value="ECO:0007669"/>
    <property type="project" value="UniProtKB-SubCell"/>
</dbReference>
<comment type="function">
    <text evidence="1">Core subunit of the mitochondrial membrane respiratory chain NADH dehydrogenase (Complex I) that is believed to belong to the minimal assembly required for catalysis. Complex I functions in the transfer of electrons from NADH to the respiratory chain. The immediate electron acceptor for the enzyme is believed to be ubiquinone.</text>
</comment>
<evidence type="ECO:0000256" key="4">
    <source>
        <dbReference type="ARBA" id="ARBA00022692"/>
    </source>
</evidence>
<organism evidence="10 11">
    <name type="scientific">Acromyrmex charruanus</name>
    <dbReference type="NCBI Taxonomy" id="2715315"/>
    <lineage>
        <taxon>Eukaryota</taxon>
        <taxon>Metazoa</taxon>
        <taxon>Ecdysozoa</taxon>
        <taxon>Arthropoda</taxon>
        <taxon>Hexapoda</taxon>
        <taxon>Insecta</taxon>
        <taxon>Pterygota</taxon>
        <taxon>Neoptera</taxon>
        <taxon>Endopterygota</taxon>
        <taxon>Hymenoptera</taxon>
        <taxon>Apocrita</taxon>
        <taxon>Aculeata</taxon>
        <taxon>Formicoidea</taxon>
        <taxon>Formicidae</taxon>
        <taxon>Myrmicinae</taxon>
        <taxon>Acromyrmex</taxon>
    </lineage>
</organism>
<dbReference type="GO" id="GO:0003954">
    <property type="term" value="F:NADH dehydrogenase activity"/>
    <property type="evidence" value="ECO:0007669"/>
    <property type="project" value="TreeGrafter"/>
</dbReference>
<dbReference type="GO" id="GO:0008137">
    <property type="term" value="F:NADH dehydrogenase (ubiquinone) activity"/>
    <property type="evidence" value="ECO:0007669"/>
    <property type="project" value="UniProtKB-EC"/>
</dbReference>
<protein>
    <recommendedName>
        <fullName evidence="3">NADH:ubiquinone reductase (H(+)-translocating)</fullName>
        <ecNumber evidence="3">7.1.1.2</ecNumber>
    </recommendedName>
</protein>
<keyword evidence="5 8" id="KW-1133">Transmembrane helix</keyword>
<feature type="transmembrane region" description="Helical" evidence="8">
    <location>
        <begin position="20"/>
        <end position="44"/>
    </location>
</feature>
<comment type="caution">
    <text evidence="10">The sequence shown here is derived from an EMBL/GenBank/DDBJ whole genome shotgun (WGS) entry which is preliminary data.</text>
</comment>
<dbReference type="InterPro" id="IPR001750">
    <property type="entry name" value="ND/Mrp_TM"/>
</dbReference>
<evidence type="ECO:0000259" key="9">
    <source>
        <dbReference type="Pfam" id="PF00361"/>
    </source>
</evidence>
<keyword evidence="11" id="KW-1185">Reference proteome</keyword>
<feature type="transmembrane region" description="Helical" evidence="8">
    <location>
        <begin position="172"/>
        <end position="196"/>
    </location>
</feature>
<evidence type="ECO:0000256" key="8">
    <source>
        <dbReference type="SAM" id="Phobius"/>
    </source>
</evidence>
<comment type="subcellular location">
    <subcellularLocation>
        <location evidence="2">Membrane</location>
        <topology evidence="2">Multi-pass membrane protein</topology>
    </subcellularLocation>
</comment>
<feature type="transmembrane region" description="Helical" evidence="8">
    <location>
        <begin position="56"/>
        <end position="78"/>
    </location>
</feature>
<feature type="transmembrane region" description="Helical" evidence="8">
    <location>
        <begin position="98"/>
        <end position="120"/>
    </location>
</feature>
<comment type="catalytic activity">
    <reaction evidence="7">
        <text>a ubiquinone + NADH + 5 H(+)(in) = a ubiquinol + NAD(+) + 4 H(+)(out)</text>
        <dbReference type="Rhea" id="RHEA:29091"/>
        <dbReference type="Rhea" id="RHEA-COMP:9565"/>
        <dbReference type="Rhea" id="RHEA-COMP:9566"/>
        <dbReference type="ChEBI" id="CHEBI:15378"/>
        <dbReference type="ChEBI" id="CHEBI:16389"/>
        <dbReference type="ChEBI" id="CHEBI:17976"/>
        <dbReference type="ChEBI" id="CHEBI:57540"/>
        <dbReference type="ChEBI" id="CHEBI:57945"/>
        <dbReference type="EC" id="7.1.1.2"/>
    </reaction>
</comment>
<dbReference type="EC" id="7.1.1.2" evidence="3"/>
<evidence type="ECO:0000256" key="5">
    <source>
        <dbReference type="ARBA" id="ARBA00022989"/>
    </source>
</evidence>
<dbReference type="AlphaFoldDB" id="A0A836FUM7"/>
<dbReference type="PANTHER" id="PTHR42829:SF1">
    <property type="entry name" value="INORGANIC CARBON TRANSPORTER SUBUNIT DABB-RELATED"/>
    <property type="match status" value="1"/>
</dbReference>
<evidence type="ECO:0000256" key="7">
    <source>
        <dbReference type="ARBA" id="ARBA00049551"/>
    </source>
</evidence>
<dbReference type="GO" id="GO:0042773">
    <property type="term" value="P:ATP synthesis coupled electron transport"/>
    <property type="evidence" value="ECO:0007669"/>
    <property type="project" value="InterPro"/>
</dbReference>
<reference evidence="10" key="1">
    <citation type="submission" date="2020-03" db="EMBL/GenBank/DDBJ databases">
        <title>Relaxed selection underlies rapid genomic changes in the transitions from sociality to social parasitism in ants.</title>
        <authorList>
            <person name="Bi X."/>
        </authorList>
    </citation>
    <scope>NUCLEOTIDE SEQUENCE</scope>
    <source>
        <strain evidence="10">BGI-DK2014a</strain>
        <tissue evidence="10">Whole body</tissue>
    </source>
</reference>
<evidence type="ECO:0000256" key="1">
    <source>
        <dbReference type="ARBA" id="ARBA00003257"/>
    </source>
</evidence>